<comment type="subcellular location">
    <subcellularLocation>
        <location evidence="1">Cytoplasm</location>
    </subcellularLocation>
</comment>
<evidence type="ECO:0000313" key="2">
    <source>
        <dbReference type="EMBL" id="CAP80078.1"/>
    </source>
</evidence>
<keyword evidence="3" id="KW-1185">Reference proteome</keyword>
<dbReference type="UniPathway" id="UPA00988"/>
<name>B6GXX4_PENRW</name>
<comment type="similarity">
    <text evidence="1">Belongs to the URM1 family.</text>
</comment>
<dbReference type="InterPro" id="IPR012675">
    <property type="entry name" value="Beta-grasp_dom_sf"/>
</dbReference>
<dbReference type="BioCyc" id="PCHR:PC12G04510-MONOMER"/>
<dbReference type="GO" id="GO:0034227">
    <property type="term" value="P:tRNA thio-modification"/>
    <property type="evidence" value="ECO:0007669"/>
    <property type="project" value="InterPro"/>
</dbReference>
<organism evidence="2 3">
    <name type="scientific">Penicillium rubens (strain ATCC 28089 / DSM 1075 / NRRL 1951 / Wisconsin 54-1255)</name>
    <name type="common">Penicillium chrysogenum</name>
    <dbReference type="NCBI Taxonomy" id="500485"/>
    <lineage>
        <taxon>Eukaryota</taxon>
        <taxon>Fungi</taxon>
        <taxon>Dikarya</taxon>
        <taxon>Ascomycota</taxon>
        <taxon>Pezizomycotina</taxon>
        <taxon>Eurotiomycetes</taxon>
        <taxon>Eurotiomycetidae</taxon>
        <taxon>Eurotiales</taxon>
        <taxon>Aspergillaceae</taxon>
        <taxon>Penicillium</taxon>
        <taxon>Penicillium chrysogenum species complex</taxon>
    </lineage>
</organism>
<comment type="pathway">
    <text evidence="1">tRNA modification; 5-methoxycarbonylmethyl-2-thiouridine-tRNA biosynthesis.</text>
</comment>
<dbReference type="Gene3D" id="3.10.20.30">
    <property type="match status" value="1"/>
</dbReference>
<proteinExistence type="inferred from homology"/>
<dbReference type="GO" id="GO:0005737">
    <property type="term" value="C:cytoplasm"/>
    <property type="evidence" value="ECO:0007669"/>
    <property type="project" value="UniProtKB-SubCell"/>
</dbReference>
<reference evidence="2 3" key="1">
    <citation type="journal article" date="2008" name="Nat. Biotechnol.">
        <title>Genome sequencing and analysis of the filamentous fungus Penicillium chrysogenum.</title>
        <authorList>
            <person name="van den Berg M.A."/>
            <person name="Albang R."/>
            <person name="Albermann K."/>
            <person name="Badger J.H."/>
            <person name="Daran J.-M."/>
            <person name="Driessen A.J.M."/>
            <person name="Garcia-Estrada C."/>
            <person name="Fedorova N.D."/>
            <person name="Harris D.M."/>
            <person name="Heijne W.H.M."/>
            <person name="Joardar V.S."/>
            <person name="Kiel J.A.K.W."/>
            <person name="Kovalchuk A."/>
            <person name="Martin J.F."/>
            <person name="Nierman W.C."/>
            <person name="Nijland J.G."/>
            <person name="Pronk J.T."/>
            <person name="Roubos J.A."/>
            <person name="van der Klei I.J."/>
            <person name="van Peij N.N.M.E."/>
            <person name="Veenhuis M."/>
            <person name="von Doehren H."/>
            <person name="Wagner C."/>
            <person name="Wortman J.R."/>
            <person name="Bovenberg R.A.L."/>
        </authorList>
    </citation>
    <scope>NUCLEOTIDE SEQUENCE [LARGE SCALE GENOMIC DNA]</scope>
    <source>
        <strain evidence="3">ATCC 28089 / DSM 1075 / NRRL 1951 / Wisconsin 54-1255</strain>
    </source>
</reference>
<protein>
    <recommendedName>
        <fullName evidence="1">Ubiquitin-related modifier 1</fullName>
    </recommendedName>
</protein>
<keyword evidence="1" id="KW-0963">Cytoplasm</keyword>
<keyword evidence="1" id="KW-0819">tRNA processing</keyword>
<dbReference type="InterPro" id="IPR015221">
    <property type="entry name" value="Urm1"/>
</dbReference>
<gene>
    <name evidence="2" type="ORF">Pc12g04510</name>
    <name evidence="2" type="ORF">PCH_Pc12g04510</name>
</gene>
<dbReference type="EMBL" id="AM920427">
    <property type="protein sequence ID" value="CAP80078.1"/>
    <property type="molecule type" value="Genomic_DNA"/>
</dbReference>
<dbReference type="Pfam" id="PF09138">
    <property type="entry name" value="Urm1"/>
    <property type="match status" value="1"/>
</dbReference>
<dbReference type="AlphaFoldDB" id="B6GXX4"/>
<evidence type="ECO:0000256" key="1">
    <source>
        <dbReference type="RuleBase" id="RU361182"/>
    </source>
</evidence>
<dbReference type="HOGENOM" id="CLU_1835803_0_0_1"/>
<accession>B6GXX4</accession>
<sequence>MADTSNVAQGEFPVPITVEFTYVKSFLQFDQPLLIIDFNSGGLELLFGNERKHKVVLPARLEDGSRPNISYLLKYLVDNLMKDQRIDMFIMEDNVYVNAFSSSSMMPIGNSKAKRHMNFNKEITLFLSQLYMAVKYDGLY</sequence>
<dbReference type="STRING" id="500485.B6GXX4"/>
<dbReference type="VEuPathDB" id="FungiDB:PCH_Pc12g04510"/>
<evidence type="ECO:0000313" key="3">
    <source>
        <dbReference type="Proteomes" id="UP000000724"/>
    </source>
</evidence>
<dbReference type="Proteomes" id="UP000000724">
    <property type="component" value="Contig Pc00c12"/>
</dbReference>
<dbReference type="OrthoDB" id="10248987at2759"/>